<feature type="domain" description="FAD/NAD(P)-binding" evidence="4">
    <location>
        <begin position="5"/>
        <end position="301"/>
    </location>
</feature>
<comment type="cofactor">
    <cofactor evidence="1">
        <name>FAD</name>
        <dbReference type="ChEBI" id="CHEBI:57692"/>
    </cofactor>
</comment>
<dbReference type="Gene3D" id="3.30.390.30">
    <property type="match status" value="1"/>
</dbReference>
<proteinExistence type="predicted"/>
<protein>
    <submittedName>
        <fullName evidence="5">FAD-dependent oxidoreductase</fullName>
    </submittedName>
</protein>
<dbReference type="GO" id="GO:0016491">
    <property type="term" value="F:oxidoreductase activity"/>
    <property type="evidence" value="ECO:0007669"/>
    <property type="project" value="InterPro"/>
</dbReference>
<keyword evidence="2" id="KW-0285">Flavoprotein</keyword>
<accession>A0A8J3MNG0</accession>
<dbReference type="Gene3D" id="3.50.50.60">
    <property type="entry name" value="FAD/NAD(P)-binding domain"/>
    <property type="match status" value="2"/>
</dbReference>
<keyword evidence="6" id="KW-1185">Reference proteome</keyword>
<dbReference type="PANTHER" id="PTHR43429:SF3">
    <property type="entry name" value="NITRITE REDUCTASE [NAD(P)H]"/>
    <property type="match status" value="1"/>
</dbReference>
<gene>
    <name evidence="5" type="ORF">KSX_08650</name>
</gene>
<dbReference type="Proteomes" id="UP000612362">
    <property type="component" value="Unassembled WGS sequence"/>
</dbReference>
<organism evidence="5 6">
    <name type="scientific">Ktedonospora formicarum</name>
    <dbReference type="NCBI Taxonomy" id="2778364"/>
    <lineage>
        <taxon>Bacteria</taxon>
        <taxon>Bacillati</taxon>
        <taxon>Chloroflexota</taxon>
        <taxon>Ktedonobacteria</taxon>
        <taxon>Ktedonobacterales</taxon>
        <taxon>Ktedonobacteraceae</taxon>
        <taxon>Ktedonospora</taxon>
    </lineage>
</organism>
<dbReference type="InterPro" id="IPR050260">
    <property type="entry name" value="FAD-bd_OxRdtase"/>
</dbReference>
<evidence type="ECO:0000256" key="2">
    <source>
        <dbReference type="ARBA" id="ARBA00022630"/>
    </source>
</evidence>
<dbReference type="InterPro" id="IPR016156">
    <property type="entry name" value="FAD/NAD-linked_Rdtase_dimer_sf"/>
</dbReference>
<dbReference type="PRINTS" id="PR00411">
    <property type="entry name" value="PNDRDTASEI"/>
</dbReference>
<dbReference type="InterPro" id="IPR023753">
    <property type="entry name" value="FAD/NAD-binding_dom"/>
</dbReference>
<dbReference type="Pfam" id="PF07992">
    <property type="entry name" value="Pyr_redox_2"/>
    <property type="match status" value="1"/>
</dbReference>
<evidence type="ECO:0000256" key="1">
    <source>
        <dbReference type="ARBA" id="ARBA00001974"/>
    </source>
</evidence>
<dbReference type="SUPFAM" id="SSF51905">
    <property type="entry name" value="FAD/NAD(P)-binding domain"/>
    <property type="match status" value="1"/>
</dbReference>
<comment type="caution">
    <text evidence="5">The sequence shown here is derived from an EMBL/GenBank/DDBJ whole genome shotgun (WGS) entry which is preliminary data.</text>
</comment>
<evidence type="ECO:0000256" key="3">
    <source>
        <dbReference type="ARBA" id="ARBA00022827"/>
    </source>
</evidence>
<dbReference type="PANTHER" id="PTHR43429">
    <property type="entry name" value="PYRIDINE NUCLEOTIDE-DISULFIDE OXIDOREDUCTASE DOMAIN-CONTAINING"/>
    <property type="match status" value="1"/>
</dbReference>
<keyword evidence="3" id="KW-0274">FAD</keyword>
<dbReference type="RefSeq" id="WP_220192213.1">
    <property type="nucleotide sequence ID" value="NZ_BNJF01000001.1"/>
</dbReference>
<dbReference type="EMBL" id="BNJF01000001">
    <property type="protein sequence ID" value="GHO42702.1"/>
    <property type="molecule type" value="Genomic_DNA"/>
</dbReference>
<reference evidence="5" key="1">
    <citation type="submission" date="2020-10" db="EMBL/GenBank/DDBJ databases">
        <title>Taxonomic study of unclassified bacteria belonging to the class Ktedonobacteria.</title>
        <authorList>
            <person name="Yabe S."/>
            <person name="Wang C.M."/>
            <person name="Zheng Y."/>
            <person name="Sakai Y."/>
            <person name="Cavaletti L."/>
            <person name="Monciardini P."/>
            <person name="Donadio S."/>
        </authorList>
    </citation>
    <scope>NUCLEOTIDE SEQUENCE</scope>
    <source>
        <strain evidence="5">SOSP1-1</strain>
    </source>
</reference>
<evidence type="ECO:0000259" key="4">
    <source>
        <dbReference type="Pfam" id="PF07992"/>
    </source>
</evidence>
<evidence type="ECO:0000313" key="5">
    <source>
        <dbReference type="EMBL" id="GHO42702.1"/>
    </source>
</evidence>
<dbReference type="PRINTS" id="PR00368">
    <property type="entry name" value="FADPNR"/>
</dbReference>
<evidence type="ECO:0000313" key="6">
    <source>
        <dbReference type="Proteomes" id="UP000612362"/>
    </source>
</evidence>
<dbReference type="InterPro" id="IPR036188">
    <property type="entry name" value="FAD/NAD-bd_sf"/>
</dbReference>
<dbReference type="AlphaFoldDB" id="A0A8J3MNG0"/>
<sequence length="409" mass="44657">MAGQSYVIIGNGIAGATAAEVLRTEDSASEITVVADEPTPVFYRPALKDYLGGKIREEKLWARPISFYPDRRIRFVTDCVIAIQPEAHLLCLRRGGKLSYSRLLLAHGARATSLACPGVNLTGVTTLRTVADYQRVLARLNQTQRIVVIGSGTLALESIETLRHRGYEVTHLLRRRTLWSDVLDPVASDLVLQQEKRDGVDVRIEQEIAEIQGRNGQVTGVITTTGQHIACEIVLLGIGIEPVVDFVKSAGIACGRGVKVDGAMGTNVTDIYAAGDLIETMDPITSKARVIGQWYPAVQQARAAAYSMLDLLDREHPFRFGNFYNATFLYGLDFASVGLSTIPKDGKGYQELVADPKPRHYQKVILKMGVPVGMLALGDRRSVLVYKRAIDHSVDLSSVASRLLALTSA</sequence>
<name>A0A8J3MNG0_9CHLR</name>